<evidence type="ECO:0000313" key="2">
    <source>
        <dbReference type="Proteomes" id="UP000230154"/>
    </source>
</evidence>
<dbReference type="AlphaFoldDB" id="A0A2H0TP37"/>
<reference evidence="2" key="1">
    <citation type="submission" date="2017-09" db="EMBL/GenBank/DDBJ databases">
        <title>Depth-based differentiation of microbial function through sediment-hosted aquifers and enrichment of novel symbionts in the deep terrestrial subsurface.</title>
        <authorList>
            <person name="Probst A.J."/>
            <person name="Ladd B."/>
            <person name="Jarett J.K."/>
            <person name="Geller-Mcgrath D.E."/>
            <person name="Sieber C.M.K."/>
            <person name="Emerson J.B."/>
            <person name="Anantharaman K."/>
            <person name="Thomas B.C."/>
            <person name="Malmstrom R."/>
            <person name="Stieglmeier M."/>
            <person name="Klingl A."/>
            <person name="Woyke T."/>
            <person name="Ryan C.M."/>
            <person name="Banfield J.F."/>
        </authorList>
    </citation>
    <scope>NUCLEOTIDE SEQUENCE [LARGE SCALE GENOMIC DNA]</scope>
</reference>
<dbReference type="Proteomes" id="UP000230154">
    <property type="component" value="Unassembled WGS sequence"/>
</dbReference>
<accession>A0A2H0TP37</accession>
<evidence type="ECO:0000313" key="1">
    <source>
        <dbReference type="EMBL" id="PIR73921.1"/>
    </source>
</evidence>
<sequence length="245" mass="28892">MNDELEITPSLQSTIAIKYFLDNFTLDVLTGEKNPNDKREELAFLYLGRFTEVLAVFDRLIRYEKYFKNFYPSLESKISESEAIEYHLRSYIQDFYILQERIKKITKHLSEDIYHYKIQNEAEVKKALDHIHKQIFENLKKITNQTRRKHVHETSISELGLLKGKFLSSLISGETPVPNDTQINLDYIKSKHDEALGAAKTKRIQESSKNSENLKKMKEWFATRFIHIFSLLNNHDIEGLKFDID</sequence>
<gene>
    <name evidence="1" type="ORF">COU35_05310</name>
</gene>
<protein>
    <submittedName>
        <fullName evidence="1">Uncharacterized protein</fullName>
    </submittedName>
</protein>
<dbReference type="EMBL" id="PFCB01000036">
    <property type="protein sequence ID" value="PIR73921.1"/>
    <property type="molecule type" value="Genomic_DNA"/>
</dbReference>
<comment type="caution">
    <text evidence="1">The sequence shown here is derived from an EMBL/GenBank/DDBJ whole genome shotgun (WGS) entry which is preliminary data.</text>
</comment>
<organism evidence="1 2">
    <name type="scientific">Candidatus Magasanikbacteria bacterium CG10_big_fil_rev_8_21_14_0_10_47_10</name>
    <dbReference type="NCBI Taxonomy" id="1974652"/>
    <lineage>
        <taxon>Bacteria</taxon>
        <taxon>Candidatus Magasanikiibacteriota</taxon>
    </lineage>
</organism>
<name>A0A2H0TP37_9BACT</name>
<proteinExistence type="predicted"/>